<dbReference type="OrthoDB" id="28610at2157"/>
<reference evidence="2 3" key="1">
    <citation type="journal article" date="2012" name="J. Bacteriol.">
        <title>Complete genome sequence of strain 1860, a crenarchaeon of the genus pyrobaculum able to grow with various electron acceptors.</title>
        <authorList>
            <person name="Mardanov A.V."/>
            <person name="Gumerov V.M."/>
            <person name="Slobodkina G.B."/>
            <person name="Beletsky A.V."/>
            <person name="Bonch-Osmolovskaya E.A."/>
            <person name="Ravin N.V."/>
            <person name="Skryabin K.G."/>
        </authorList>
    </citation>
    <scope>NUCLEOTIDE SEQUENCE [LARGE SCALE GENOMIC DNA]</scope>
    <source>
        <strain evidence="2 3">1860</strain>
    </source>
</reference>
<dbReference type="Gene3D" id="1.10.10.10">
    <property type="entry name" value="Winged helix-like DNA-binding domain superfamily/Winged helix DNA-binding domain"/>
    <property type="match status" value="1"/>
</dbReference>
<dbReference type="EMBL" id="CP003098">
    <property type="protein sequence ID" value="AET33886.1"/>
    <property type="molecule type" value="Genomic_DNA"/>
</dbReference>
<dbReference type="InterPro" id="IPR036390">
    <property type="entry name" value="WH_DNA-bd_sf"/>
</dbReference>
<dbReference type="SUPFAM" id="SSF46785">
    <property type="entry name" value="Winged helix' DNA-binding domain"/>
    <property type="match status" value="1"/>
</dbReference>
<dbReference type="BioCyc" id="PSP1104324:GJSN-2446-MONOMER"/>
<protein>
    <recommendedName>
        <fullName evidence="1">HTH arsR-type domain-containing protein</fullName>
    </recommendedName>
</protein>
<dbReference type="InterPro" id="IPR011991">
    <property type="entry name" value="ArsR-like_HTH"/>
</dbReference>
<dbReference type="KEGG" id="pyr:P186_2500"/>
<dbReference type="GO" id="GO:0003700">
    <property type="term" value="F:DNA-binding transcription factor activity"/>
    <property type="evidence" value="ECO:0007669"/>
    <property type="project" value="InterPro"/>
</dbReference>
<dbReference type="Proteomes" id="UP000005867">
    <property type="component" value="Chromosome"/>
</dbReference>
<dbReference type="PROSITE" id="PS50987">
    <property type="entry name" value="HTH_ARSR_2"/>
    <property type="match status" value="1"/>
</dbReference>
<dbReference type="InterPro" id="IPR036388">
    <property type="entry name" value="WH-like_DNA-bd_sf"/>
</dbReference>
<organism evidence="2 3">
    <name type="scientific">Pyrobaculum ferrireducens</name>
    <dbReference type="NCBI Taxonomy" id="1104324"/>
    <lineage>
        <taxon>Archaea</taxon>
        <taxon>Thermoproteota</taxon>
        <taxon>Thermoprotei</taxon>
        <taxon>Thermoproteales</taxon>
        <taxon>Thermoproteaceae</taxon>
        <taxon>Pyrobaculum</taxon>
    </lineage>
</organism>
<dbReference type="CDD" id="cd00090">
    <property type="entry name" value="HTH_ARSR"/>
    <property type="match status" value="1"/>
</dbReference>
<feature type="domain" description="HTH arsR-type" evidence="1">
    <location>
        <begin position="1"/>
        <end position="81"/>
    </location>
</feature>
<proteinExistence type="predicted"/>
<dbReference type="InterPro" id="IPR001845">
    <property type="entry name" value="HTH_ArsR_DNA-bd_dom"/>
</dbReference>
<dbReference type="AlphaFoldDB" id="G7VD07"/>
<evidence type="ECO:0000313" key="3">
    <source>
        <dbReference type="Proteomes" id="UP000005867"/>
    </source>
</evidence>
<dbReference type="STRING" id="1104324.P186_2500"/>
<gene>
    <name evidence="2" type="ORF">P186_2500</name>
</gene>
<dbReference type="HOGENOM" id="CLU_2461884_0_0_2"/>
<dbReference type="eggNOG" id="arCOG00735">
    <property type="taxonomic scope" value="Archaea"/>
</dbReference>
<name>G7VD07_9CREN</name>
<dbReference type="PANTHER" id="PTHR36216">
    <property type="entry name" value="TRANSCRIPTIONAL REGULATOR, TRMB"/>
    <property type="match status" value="1"/>
</dbReference>
<keyword evidence="3" id="KW-1185">Reference proteome</keyword>
<dbReference type="RefSeq" id="WP_014289711.1">
    <property type="nucleotide sequence ID" value="NC_016645.1"/>
</dbReference>
<evidence type="ECO:0000313" key="2">
    <source>
        <dbReference type="EMBL" id="AET33886.1"/>
    </source>
</evidence>
<accession>G7VD07</accession>
<evidence type="ECO:0000259" key="1">
    <source>
        <dbReference type="PROSITE" id="PS50987"/>
    </source>
</evidence>
<dbReference type="PANTHER" id="PTHR36216:SF1">
    <property type="entry name" value="HTH ARSR-TYPE DOMAIN-CONTAINING PROTEIN"/>
    <property type="match status" value="1"/>
</dbReference>
<dbReference type="GeneID" id="11594102"/>
<sequence>MLDNVKVQILRKIATQGYTTVTDVVKDLGITWGAAQWHLFWLENNGYVKSVKINNTTIYIINCPNLIRKLDAVEKALAKTETKGTRHTA</sequence>
<dbReference type="Pfam" id="PF01022">
    <property type="entry name" value="HTH_5"/>
    <property type="match status" value="1"/>
</dbReference>